<feature type="compositionally biased region" description="Polar residues" evidence="3">
    <location>
        <begin position="651"/>
        <end position="685"/>
    </location>
</feature>
<feature type="region of interest" description="Disordered" evidence="3">
    <location>
        <begin position="567"/>
        <end position="733"/>
    </location>
</feature>
<accession>A0A1X2I602</accession>
<feature type="compositionally biased region" description="Low complexity" evidence="3">
    <location>
        <begin position="640"/>
        <end position="650"/>
    </location>
</feature>
<protein>
    <recommendedName>
        <fullName evidence="6">Actin-like ATPase domain-containing protein</fullName>
    </recommendedName>
</protein>
<evidence type="ECO:0000313" key="4">
    <source>
        <dbReference type="EMBL" id="ORZ10128.1"/>
    </source>
</evidence>
<dbReference type="InterPro" id="IPR043129">
    <property type="entry name" value="ATPase_NBD"/>
</dbReference>
<dbReference type="Pfam" id="PF00012">
    <property type="entry name" value="HSP70"/>
    <property type="match status" value="1"/>
</dbReference>
<dbReference type="CDD" id="cd10229">
    <property type="entry name" value="ASKHA_NBD_HSP70_HSPA12"/>
    <property type="match status" value="1"/>
</dbReference>
<gene>
    <name evidence="4" type="ORF">BCR42DRAFT_494628</name>
</gene>
<dbReference type="PANTHER" id="PTHR14187:SF5">
    <property type="entry name" value="HEAT SHOCK 70 KDA PROTEIN 12A"/>
    <property type="match status" value="1"/>
</dbReference>
<comment type="caution">
    <text evidence="4">The sequence shown here is derived from an EMBL/GenBank/DDBJ whole genome shotgun (WGS) entry which is preliminary data.</text>
</comment>
<organism evidence="4 5">
    <name type="scientific">Absidia repens</name>
    <dbReference type="NCBI Taxonomy" id="90262"/>
    <lineage>
        <taxon>Eukaryota</taxon>
        <taxon>Fungi</taxon>
        <taxon>Fungi incertae sedis</taxon>
        <taxon>Mucoromycota</taxon>
        <taxon>Mucoromycotina</taxon>
        <taxon>Mucoromycetes</taxon>
        <taxon>Mucorales</taxon>
        <taxon>Cunninghamellaceae</taxon>
        <taxon>Absidia</taxon>
    </lineage>
</organism>
<sequence>MSKPFNHDDYAYVVGIDFGTTYSGCCYAFTKDTFDDFQDITAWPKQRNAAYPKTPTVIMYKKDSQEVKSWGDAARIQSERPNLEDHLLEKFKLHLDEAMSTASLCQLPNGLTPLQVIADYLRSLHEYICLTMKRGFAQNYAPHQYRYCLTVPATWSDQAKAVMREASIMAGLIDRQDPSERLTLISEPEAAALYCQKTCDQFKLVHGQRFMICDAGGGTVDLIVFEINDIGSERSLKEVTKGSGDSVGSVFLDQNMEQLIRDRFRQFGQVNQRAMDQMMTTFVERIKPQFDDDDEDHFIPIPFSMGYPNNNDEEAGIIDGTLIFSAEELKEKVFEPVVLRVLQLISNQLDGSALKPVDAIFMVGGFGKSNYLHRRVNETFVPRVQFVGIPPRAEMAVVRGAVYFGLNPRLVAQRVSRRTYGLNSQMPFDARLDPPSNCINVNSKRYCRERFSVYANKGQPVGLDECVTKKYLVVYPHGTETDLYAFDDDGVPPRLVSDPRIKLVARFPIKMPTFEGVRNGQQLTMTVNMFFGQTEIKIEVLIRDRRCVFTSRLDLLTADSFNNIHQTLPSSSAQQPPPYASPTMSSNSSQGSWPTSSSTPSTPKLNSGMKGKPDEYQVLGKPDDSITSLMMNDKPHESEPSSPTTTTTPPQRQANNDNKHQMMTQPSSSPLTMVLTSTPPSTSADKTLPPPPPTQALAPAPAPAPTPVSSTKELLSSVPINVTDNSNNEEKTLNEQQDQIIAPAAVAAQQDEKTLEEPMPAQPNVSSSPSSTRLAPPSVAVRSNKKKSFTNKLLVKLKLA</sequence>
<feature type="compositionally biased region" description="Polar residues" evidence="3">
    <location>
        <begin position="708"/>
        <end position="726"/>
    </location>
</feature>
<dbReference type="STRING" id="90262.A0A1X2I602"/>
<evidence type="ECO:0000313" key="5">
    <source>
        <dbReference type="Proteomes" id="UP000193560"/>
    </source>
</evidence>
<feature type="region of interest" description="Disordered" evidence="3">
    <location>
        <begin position="747"/>
        <end position="787"/>
    </location>
</feature>
<name>A0A1X2I602_9FUNG</name>
<evidence type="ECO:0008006" key="6">
    <source>
        <dbReference type="Google" id="ProtNLM"/>
    </source>
</evidence>
<keyword evidence="5" id="KW-1185">Reference proteome</keyword>
<dbReference type="PANTHER" id="PTHR14187">
    <property type="entry name" value="ALPHA KINASE/ELONGATION FACTOR 2 KINASE"/>
    <property type="match status" value="1"/>
</dbReference>
<dbReference type="AlphaFoldDB" id="A0A1X2I602"/>
<evidence type="ECO:0000256" key="1">
    <source>
        <dbReference type="ARBA" id="ARBA00022741"/>
    </source>
</evidence>
<dbReference type="Proteomes" id="UP000193560">
    <property type="component" value="Unassembled WGS sequence"/>
</dbReference>
<dbReference type="Gene3D" id="3.30.420.40">
    <property type="match status" value="2"/>
</dbReference>
<evidence type="ECO:0000256" key="2">
    <source>
        <dbReference type="ARBA" id="ARBA00022840"/>
    </source>
</evidence>
<reference evidence="4 5" key="1">
    <citation type="submission" date="2016-07" db="EMBL/GenBank/DDBJ databases">
        <title>Pervasive Adenine N6-methylation of Active Genes in Fungi.</title>
        <authorList>
            <consortium name="DOE Joint Genome Institute"/>
            <person name="Mondo S.J."/>
            <person name="Dannebaum R.O."/>
            <person name="Kuo R.C."/>
            <person name="Labutti K."/>
            <person name="Haridas S."/>
            <person name="Kuo A."/>
            <person name="Salamov A."/>
            <person name="Ahrendt S.R."/>
            <person name="Lipzen A."/>
            <person name="Sullivan W."/>
            <person name="Andreopoulos W.B."/>
            <person name="Clum A."/>
            <person name="Lindquist E."/>
            <person name="Daum C."/>
            <person name="Ramamoorthy G.K."/>
            <person name="Gryganskyi A."/>
            <person name="Culley D."/>
            <person name="Magnuson J.K."/>
            <person name="James T.Y."/>
            <person name="O'Malley M.A."/>
            <person name="Stajich J.E."/>
            <person name="Spatafora J.W."/>
            <person name="Visel A."/>
            <person name="Grigoriev I.V."/>
        </authorList>
    </citation>
    <scope>NUCLEOTIDE SEQUENCE [LARGE SCALE GENOMIC DNA]</scope>
    <source>
        <strain evidence="4 5">NRRL 1336</strain>
    </source>
</reference>
<feature type="compositionally biased region" description="Low complexity" evidence="3">
    <location>
        <begin position="581"/>
        <end position="603"/>
    </location>
</feature>
<dbReference type="InterPro" id="IPR013126">
    <property type="entry name" value="Hsp_70_fam"/>
</dbReference>
<keyword evidence="2" id="KW-0067">ATP-binding</keyword>
<dbReference type="OrthoDB" id="2963168at2759"/>
<keyword evidence="1" id="KW-0547">Nucleotide-binding</keyword>
<dbReference type="Gene3D" id="3.90.640.10">
    <property type="entry name" value="Actin, Chain A, domain 4"/>
    <property type="match status" value="1"/>
</dbReference>
<dbReference type="GO" id="GO:0140662">
    <property type="term" value="F:ATP-dependent protein folding chaperone"/>
    <property type="evidence" value="ECO:0007669"/>
    <property type="project" value="InterPro"/>
</dbReference>
<evidence type="ECO:0000256" key="3">
    <source>
        <dbReference type="SAM" id="MobiDB-lite"/>
    </source>
</evidence>
<proteinExistence type="predicted"/>
<dbReference type="GO" id="GO:0005524">
    <property type="term" value="F:ATP binding"/>
    <property type="evidence" value="ECO:0007669"/>
    <property type="project" value="UniProtKB-KW"/>
</dbReference>
<feature type="compositionally biased region" description="Pro residues" evidence="3">
    <location>
        <begin position="688"/>
        <end position="706"/>
    </location>
</feature>
<dbReference type="EMBL" id="MCGE01000025">
    <property type="protein sequence ID" value="ORZ10128.1"/>
    <property type="molecule type" value="Genomic_DNA"/>
</dbReference>
<feature type="compositionally biased region" description="Polar residues" evidence="3">
    <location>
        <begin position="763"/>
        <end position="773"/>
    </location>
</feature>
<dbReference type="SUPFAM" id="SSF53067">
    <property type="entry name" value="Actin-like ATPase domain"/>
    <property type="match status" value="2"/>
</dbReference>